<dbReference type="EMBL" id="PVZC01000010">
    <property type="protein sequence ID" value="PRX92310.1"/>
    <property type="molecule type" value="Genomic_DNA"/>
</dbReference>
<dbReference type="Proteomes" id="UP000237846">
    <property type="component" value="Unassembled WGS sequence"/>
</dbReference>
<evidence type="ECO:0000313" key="2">
    <source>
        <dbReference type="EMBL" id="PRX92310.1"/>
    </source>
</evidence>
<gene>
    <name evidence="2" type="ORF">CLV72_11070</name>
</gene>
<sequence>MPTQPGRTTHPAALRRLHLKVVRQLDGILHGEHLGLHTGPGSDLAEARPYQPGDDDIRHMDWAVTARTTTPHVRDLIADRELHTWALIDLTPSMDFGTAHTTKRELALTTLTAFAHLTSRLGNRFGAHVLHHRHLTRHPAAGNRQSLLVLLNRIATTPPPPAPTGTPPTELPTAINALTRAHHRRGLRIVISDFLDSTPHPDPTTPRAWERPLRQLATRHQTIAVEILDPRELDLPDIGTLTLHDPETGQTRDIHLTARLRRRYAAAAHAQRAATHTALRRCGVPHLQLRTDRDPLTDIARFVIEQRRTATRLHRHTPTPPRPTP</sequence>
<organism evidence="2 3">
    <name type="scientific">Allonocardiopsis opalescens</name>
    <dbReference type="NCBI Taxonomy" id="1144618"/>
    <lineage>
        <taxon>Bacteria</taxon>
        <taxon>Bacillati</taxon>
        <taxon>Actinomycetota</taxon>
        <taxon>Actinomycetes</taxon>
        <taxon>Streptosporangiales</taxon>
        <taxon>Allonocardiopsis</taxon>
    </lineage>
</organism>
<keyword evidence="3" id="KW-1185">Reference proteome</keyword>
<dbReference type="PANTHER" id="PTHR33608">
    <property type="entry name" value="BLL2464 PROTEIN"/>
    <property type="match status" value="1"/>
</dbReference>
<protein>
    <submittedName>
        <fullName evidence="2">Uncharacterized protein DUF58</fullName>
    </submittedName>
</protein>
<evidence type="ECO:0000259" key="1">
    <source>
        <dbReference type="Pfam" id="PF01882"/>
    </source>
</evidence>
<name>A0A2T0PTT9_9ACTN</name>
<dbReference type="InterPro" id="IPR002881">
    <property type="entry name" value="DUF58"/>
</dbReference>
<evidence type="ECO:0000313" key="3">
    <source>
        <dbReference type="Proteomes" id="UP000237846"/>
    </source>
</evidence>
<feature type="domain" description="DUF58" evidence="1">
    <location>
        <begin position="46"/>
        <end position="273"/>
    </location>
</feature>
<dbReference type="InterPro" id="IPR036465">
    <property type="entry name" value="vWFA_dom_sf"/>
</dbReference>
<dbReference type="OrthoDB" id="9776116at2"/>
<dbReference type="PANTHER" id="PTHR33608:SF6">
    <property type="entry name" value="BLL2464 PROTEIN"/>
    <property type="match status" value="1"/>
</dbReference>
<accession>A0A2T0PTT9</accession>
<dbReference type="Pfam" id="PF01882">
    <property type="entry name" value="DUF58"/>
    <property type="match status" value="1"/>
</dbReference>
<proteinExistence type="predicted"/>
<comment type="caution">
    <text evidence="2">The sequence shown here is derived from an EMBL/GenBank/DDBJ whole genome shotgun (WGS) entry which is preliminary data.</text>
</comment>
<dbReference type="AlphaFoldDB" id="A0A2T0PTT9"/>
<dbReference type="SUPFAM" id="SSF53300">
    <property type="entry name" value="vWA-like"/>
    <property type="match status" value="1"/>
</dbReference>
<dbReference type="RefSeq" id="WP_106252438.1">
    <property type="nucleotide sequence ID" value="NZ_PVZC01000010.1"/>
</dbReference>
<reference evidence="2 3" key="1">
    <citation type="submission" date="2018-03" db="EMBL/GenBank/DDBJ databases">
        <title>Genomic Encyclopedia of Archaeal and Bacterial Type Strains, Phase II (KMG-II): from individual species to whole genera.</title>
        <authorList>
            <person name="Goeker M."/>
        </authorList>
    </citation>
    <scope>NUCLEOTIDE SEQUENCE [LARGE SCALE GENOMIC DNA]</scope>
    <source>
        <strain evidence="2 3">DSM 45601</strain>
    </source>
</reference>